<gene>
    <name evidence="1" type="ORF">AAG747_14060</name>
</gene>
<dbReference type="RefSeq" id="WP_346821816.1">
    <property type="nucleotide sequence ID" value="NZ_JBDKWZ010000007.1"/>
</dbReference>
<protein>
    <submittedName>
        <fullName evidence="1">Uncharacterized protein</fullName>
    </submittedName>
</protein>
<keyword evidence="2" id="KW-1185">Reference proteome</keyword>
<evidence type="ECO:0000313" key="1">
    <source>
        <dbReference type="EMBL" id="MEN7549044.1"/>
    </source>
</evidence>
<proteinExistence type="predicted"/>
<reference evidence="1 2" key="1">
    <citation type="submission" date="2024-04" db="EMBL/GenBank/DDBJ databases">
        <title>Novel genus in family Flammeovirgaceae.</title>
        <authorList>
            <person name="Nguyen T.H."/>
            <person name="Vuong T.Q."/>
            <person name="Le H."/>
            <person name="Kim S.-G."/>
        </authorList>
    </citation>
    <scope>NUCLEOTIDE SEQUENCE [LARGE SCALE GENOMIC DNA]</scope>
    <source>
        <strain evidence="1 2">JCM 23209</strain>
    </source>
</reference>
<accession>A0AAW9RW70</accession>
<evidence type="ECO:0000313" key="2">
    <source>
        <dbReference type="Proteomes" id="UP001403385"/>
    </source>
</evidence>
<dbReference type="Proteomes" id="UP001403385">
    <property type="component" value="Unassembled WGS sequence"/>
</dbReference>
<dbReference type="EMBL" id="JBDKWZ010000007">
    <property type="protein sequence ID" value="MEN7549044.1"/>
    <property type="molecule type" value="Genomic_DNA"/>
</dbReference>
<name>A0AAW9RW70_9BACT</name>
<dbReference type="AlphaFoldDB" id="A0AAW9RW70"/>
<comment type="caution">
    <text evidence="1">The sequence shown here is derived from an EMBL/GenBank/DDBJ whole genome shotgun (WGS) entry which is preliminary data.</text>
</comment>
<organism evidence="1 2">
    <name type="scientific">Rapidithrix thailandica</name>
    <dbReference type="NCBI Taxonomy" id="413964"/>
    <lineage>
        <taxon>Bacteria</taxon>
        <taxon>Pseudomonadati</taxon>
        <taxon>Bacteroidota</taxon>
        <taxon>Cytophagia</taxon>
        <taxon>Cytophagales</taxon>
        <taxon>Flammeovirgaceae</taxon>
        <taxon>Rapidithrix</taxon>
    </lineage>
</organism>
<sequence length="97" mass="10816">MSLRHVIPTMEAPGGDQEIELNCAGFQVINRGACPVFLSFTRESRLSLELAPGESYRSPVFENLLVHGKLWLSYGKGGGNRNAIVIKYSERNEESFE</sequence>